<keyword evidence="3 4" id="KW-0539">Nucleus</keyword>
<dbReference type="GO" id="GO:0003723">
    <property type="term" value="F:RNA binding"/>
    <property type="evidence" value="ECO:0007669"/>
    <property type="project" value="TreeGrafter"/>
</dbReference>
<gene>
    <name evidence="7" type="ORF">SARC_01148</name>
</gene>
<proteinExistence type="inferred from homology"/>
<reference evidence="7 8" key="1">
    <citation type="submission" date="2011-02" db="EMBL/GenBank/DDBJ databases">
        <title>The Genome Sequence of Sphaeroforma arctica JP610.</title>
        <authorList>
            <consortium name="The Broad Institute Genome Sequencing Platform"/>
            <person name="Russ C."/>
            <person name="Cuomo C."/>
            <person name="Young S.K."/>
            <person name="Zeng Q."/>
            <person name="Gargeya S."/>
            <person name="Alvarado L."/>
            <person name="Berlin A."/>
            <person name="Chapman S.B."/>
            <person name="Chen Z."/>
            <person name="Freedman E."/>
            <person name="Gellesch M."/>
            <person name="Goldberg J."/>
            <person name="Griggs A."/>
            <person name="Gujja S."/>
            <person name="Heilman E."/>
            <person name="Heiman D."/>
            <person name="Howarth C."/>
            <person name="Mehta T."/>
            <person name="Neiman D."/>
            <person name="Pearson M."/>
            <person name="Roberts A."/>
            <person name="Saif S."/>
            <person name="Shea T."/>
            <person name="Shenoy N."/>
            <person name="Sisk P."/>
            <person name="Stolte C."/>
            <person name="Sykes S."/>
            <person name="White J."/>
            <person name="Yandava C."/>
            <person name="Burger G."/>
            <person name="Gray M.W."/>
            <person name="Holland P.W.H."/>
            <person name="King N."/>
            <person name="Lang F.B.F."/>
            <person name="Roger A.J."/>
            <person name="Ruiz-Trillo I."/>
            <person name="Haas B."/>
            <person name="Nusbaum C."/>
            <person name="Birren B."/>
        </authorList>
    </citation>
    <scope>NUCLEOTIDE SEQUENCE [LARGE SCALE GENOMIC DNA]</scope>
    <source>
        <strain evidence="7 8">JP610</strain>
    </source>
</reference>
<dbReference type="PANTHER" id="PTHR12221:SF6">
    <property type="entry name" value="PESCADILLO HOMOLOG"/>
    <property type="match status" value="1"/>
</dbReference>
<dbReference type="InterPro" id="IPR010613">
    <property type="entry name" value="PES"/>
</dbReference>
<evidence type="ECO:0000313" key="8">
    <source>
        <dbReference type="Proteomes" id="UP000054560"/>
    </source>
</evidence>
<dbReference type="GeneID" id="25901652"/>
<accession>A0A0L0GEP6</accession>
<dbReference type="GO" id="GO:0000463">
    <property type="term" value="P:maturation of LSU-rRNA from tricistronic rRNA transcript (SSU-rRNA, 5.8S rRNA, LSU-rRNA)"/>
    <property type="evidence" value="ECO:0007669"/>
    <property type="project" value="UniProtKB-UniRule"/>
</dbReference>
<evidence type="ECO:0000313" key="7">
    <source>
        <dbReference type="EMBL" id="KNC86728.1"/>
    </source>
</evidence>
<dbReference type="RefSeq" id="XP_014160630.1">
    <property type="nucleotide sequence ID" value="XM_014305155.1"/>
</dbReference>
<evidence type="ECO:0000256" key="5">
    <source>
        <dbReference type="SAM" id="MobiDB-lite"/>
    </source>
</evidence>
<dbReference type="PROSITE" id="PS50172">
    <property type="entry name" value="BRCT"/>
    <property type="match status" value="1"/>
</dbReference>
<dbReference type="GO" id="GO:0070545">
    <property type="term" value="C:PeBoW complex"/>
    <property type="evidence" value="ECO:0007669"/>
    <property type="project" value="TreeGrafter"/>
</dbReference>
<dbReference type="HAMAP" id="MF_03028">
    <property type="entry name" value="Pescadillo"/>
    <property type="match status" value="1"/>
</dbReference>
<keyword evidence="1 4" id="KW-0690">Ribosome biogenesis</keyword>
<feature type="region of interest" description="Disordered" evidence="5">
    <location>
        <begin position="324"/>
        <end position="343"/>
    </location>
</feature>
<dbReference type="PANTHER" id="PTHR12221">
    <property type="entry name" value="PESCADILLO - RELATED"/>
    <property type="match status" value="1"/>
</dbReference>
<keyword evidence="2 4" id="KW-0698">rRNA processing</keyword>
<dbReference type="Gene3D" id="3.40.50.10190">
    <property type="entry name" value="BRCT domain"/>
    <property type="match status" value="1"/>
</dbReference>
<dbReference type="InterPro" id="IPR001357">
    <property type="entry name" value="BRCT_dom"/>
</dbReference>
<evidence type="ECO:0000259" key="6">
    <source>
        <dbReference type="PROSITE" id="PS50172"/>
    </source>
</evidence>
<dbReference type="STRING" id="667725.A0A0L0GEP6"/>
<dbReference type="SMART" id="SM00292">
    <property type="entry name" value="BRCT"/>
    <property type="match status" value="1"/>
</dbReference>
<evidence type="ECO:0000256" key="2">
    <source>
        <dbReference type="ARBA" id="ARBA00022552"/>
    </source>
</evidence>
<dbReference type="EMBL" id="KQ241639">
    <property type="protein sequence ID" value="KNC86728.1"/>
    <property type="molecule type" value="Genomic_DNA"/>
</dbReference>
<dbReference type="GO" id="GO:0043021">
    <property type="term" value="F:ribonucleoprotein complex binding"/>
    <property type="evidence" value="ECO:0007669"/>
    <property type="project" value="UniProtKB-UniRule"/>
</dbReference>
<evidence type="ECO:0000256" key="3">
    <source>
        <dbReference type="ARBA" id="ARBA00023242"/>
    </source>
</evidence>
<dbReference type="SUPFAM" id="SSF52113">
    <property type="entry name" value="BRCT domain"/>
    <property type="match status" value="1"/>
</dbReference>
<dbReference type="AlphaFoldDB" id="A0A0L0GEP6"/>
<comment type="subcellular location">
    <subcellularLocation>
        <location evidence="4">Nucleus</location>
        <location evidence="4">Nucleolus</location>
    </subcellularLocation>
    <subcellularLocation>
        <location evidence="4">Nucleus</location>
        <location evidence="4">Nucleoplasm</location>
    </subcellularLocation>
</comment>
<dbReference type="eggNOG" id="KOG2481">
    <property type="taxonomic scope" value="Eukaryota"/>
</dbReference>
<keyword evidence="8" id="KW-1185">Reference proteome</keyword>
<dbReference type="OrthoDB" id="10264910at2759"/>
<dbReference type="InterPro" id="IPR036420">
    <property type="entry name" value="BRCT_dom_sf"/>
</dbReference>
<comment type="similarity">
    <text evidence="4">Belongs to the pescadillo family.</text>
</comment>
<dbReference type="Proteomes" id="UP000054560">
    <property type="component" value="Unassembled WGS sequence"/>
</dbReference>
<dbReference type="FunFam" id="3.40.50.10190:FF:000002">
    <property type="entry name" value="Pescadillo homolog"/>
    <property type="match status" value="1"/>
</dbReference>
<evidence type="ECO:0000256" key="1">
    <source>
        <dbReference type="ARBA" id="ARBA00022517"/>
    </source>
</evidence>
<evidence type="ECO:0000256" key="4">
    <source>
        <dbReference type="HAMAP-Rule" id="MF_03028"/>
    </source>
</evidence>
<feature type="region of interest" description="Disordered" evidence="5">
    <location>
        <begin position="285"/>
        <end position="307"/>
    </location>
</feature>
<feature type="region of interest" description="Disordered" evidence="5">
    <location>
        <begin position="530"/>
        <end position="553"/>
    </location>
</feature>
<dbReference type="GO" id="GO:0030687">
    <property type="term" value="C:preribosome, large subunit precursor"/>
    <property type="evidence" value="ECO:0007669"/>
    <property type="project" value="UniProtKB-UniRule"/>
</dbReference>
<feature type="compositionally biased region" description="Polar residues" evidence="5">
    <location>
        <begin position="332"/>
        <end position="343"/>
    </location>
</feature>
<dbReference type="CDD" id="cd17709">
    <property type="entry name" value="BRCT_pescadillo_like"/>
    <property type="match status" value="1"/>
</dbReference>
<dbReference type="GO" id="GO:0005654">
    <property type="term" value="C:nucleoplasm"/>
    <property type="evidence" value="ECO:0007669"/>
    <property type="project" value="UniProtKB-SubCell"/>
</dbReference>
<organism evidence="7 8">
    <name type="scientific">Sphaeroforma arctica JP610</name>
    <dbReference type="NCBI Taxonomy" id="667725"/>
    <lineage>
        <taxon>Eukaryota</taxon>
        <taxon>Ichthyosporea</taxon>
        <taxon>Ichthyophonida</taxon>
        <taxon>Sphaeroforma</taxon>
    </lineage>
</organism>
<comment type="function">
    <text evidence="4">Required for maturation of ribosomal RNAs and formation of the large ribosomal subunit.</text>
</comment>
<feature type="compositionally biased region" description="Polar residues" evidence="5">
    <location>
        <begin position="534"/>
        <end position="544"/>
    </location>
</feature>
<sequence>MGRLIKKGTRGAATNFISRNQALRKLQLSLPDFRRLCILKGIYPREPSNKKSVKGNTNSTYYYTKDIKYLLHEPLLLKFREFKTFVKRVNKALGKRDDDTVERLEDQKPDYTVDHLVKERYPAFVDSLRDLDDALCMLFLFRVMPRSGRVKASIVNDCERVSREFLNYVIESGSLRKCFLSIKGIYYQAEIMGQTITWIAPYNFNQKVPDDVDFRVMLTFLEFYVTMMGFVNYKLYQHINIRYPPALDVSKESADAGLGSLLLEQAEGKPEKEGENDVVSVSVSVKESGDASADQNGDTEAMKQDSKRRIASIGKALNRIVKEQAAEDKKTTNTASTDAEVQDDSTQLDNFVAVADGSDEIDGLEEARAQEKQTQLMRSLFSKYKFFLNREVPTESLEFAIRSMGGRVSWGRLYESVSNAYAEDDDTITHQIVDRPGVDTTKYNREYVQPQWVYDCINAKALLNTEKYGPGCVLPPHLSPFVEYDEGDYVPGSDVVSGSTAEVQGEVAGDEDEDVDSEEKYAQELKAEGEGVAFSNTNKETGTSQKRKRDVAADTAAEEKELAIMMMSKKHKNLYNKIMYSKEQKKQKVAKLQEKKAATAKK</sequence>
<protein>
    <recommendedName>
        <fullName evidence="4">Pescadillo homolog</fullName>
    </recommendedName>
</protein>
<dbReference type="Pfam" id="PF06732">
    <property type="entry name" value="Pescadillo_N"/>
    <property type="match status" value="1"/>
</dbReference>
<dbReference type="GO" id="GO:0000466">
    <property type="term" value="P:maturation of 5.8S rRNA from tricistronic rRNA transcript (SSU-rRNA, 5.8S rRNA, LSU-rRNA)"/>
    <property type="evidence" value="ECO:0007669"/>
    <property type="project" value="UniProtKB-UniRule"/>
</dbReference>
<dbReference type="Pfam" id="PF16589">
    <property type="entry name" value="BRCT_2"/>
    <property type="match status" value="1"/>
</dbReference>
<feature type="domain" description="BRCT" evidence="6">
    <location>
        <begin position="376"/>
        <end position="470"/>
    </location>
</feature>
<name>A0A0L0GEP6_9EUKA</name>